<dbReference type="GO" id="GO:0046872">
    <property type="term" value="F:metal ion binding"/>
    <property type="evidence" value="ECO:0007669"/>
    <property type="project" value="InterPro"/>
</dbReference>
<dbReference type="PRINTS" id="PR00040">
    <property type="entry name" value="HTHMERR"/>
</dbReference>
<organism evidence="5 6">
    <name type="scientific">Aliikangiella marina</name>
    <dbReference type="NCBI Taxonomy" id="1712262"/>
    <lineage>
        <taxon>Bacteria</taxon>
        <taxon>Pseudomonadati</taxon>
        <taxon>Pseudomonadota</taxon>
        <taxon>Gammaproteobacteria</taxon>
        <taxon>Oceanospirillales</taxon>
        <taxon>Pleioneaceae</taxon>
        <taxon>Aliikangiella</taxon>
    </lineage>
</organism>
<dbReference type="Gene3D" id="1.10.1660.10">
    <property type="match status" value="1"/>
</dbReference>
<dbReference type="NCBIfam" id="TIGR02047">
    <property type="entry name" value="CadR-PbrR"/>
    <property type="match status" value="1"/>
</dbReference>
<dbReference type="RefSeq" id="WP_142940899.1">
    <property type="nucleotide sequence ID" value="NZ_VIKR01000001.1"/>
</dbReference>
<evidence type="ECO:0000256" key="2">
    <source>
        <dbReference type="ARBA" id="ARBA00023125"/>
    </source>
</evidence>
<dbReference type="PANTHER" id="PTHR30204:SF92">
    <property type="entry name" value="HTH-TYPE TRANSCRIPTIONAL REGULATOR ZNTR"/>
    <property type="match status" value="1"/>
</dbReference>
<dbReference type="InterPro" id="IPR000551">
    <property type="entry name" value="MerR-type_HTH_dom"/>
</dbReference>
<proteinExistence type="predicted"/>
<dbReference type="GO" id="GO:0045893">
    <property type="term" value="P:positive regulation of DNA-templated transcription"/>
    <property type="evidence" value="ECO:0007669"/>
    <property type="project" value="InterPro"/>
</dbReference>
<dbReference type="OrthoDB" id="9808480at2"/>
<dbReference type="InterPro" id="IPR047057">
    <property type="entry name" value="MerR_fam"/>
</dbReference>
<feature type="domain" description="HTH merR-type" evidence="4">
    <location>
        <begin position="1"/>
        <end position="69"/>
    </location>
</feature>
<dbReference type="CDD" id="cd04784">
    <property type="entry name" value="HTH_CadR-PbrR"/>
    <property type="match status" value="1"/>
</dbReference>
<dbReference type="EMBL" id="VIKR01000001">
    <property type="protein sequence ID" value="TQV77328.1"/>
    <property type="molecule type" value="Genomic_DNA"/>
</dbReference>
<dbReference type="Pfam" id="PF00376">
    <property type="entry name" value="MerR"/>
    <property type="match status" value="1"/>
</dbReference>
<dbReference type="PANTHER" id="PTHR30204">
    <property type="entry name" value="REDOX-CYCLING DRUG-SENSING TRANSCRIPTIONAL ACTIVATOR SOXR"/>
    <property type="match status" value="1"/>
</dbReference>
<evidence type="ECO:0000259" key="4">
    <source>
        <dbReference type="PROSITE" id="PS50937"/>
    </source>
</evidence>
<reference evidence="5 6" key="1">
    <citation type="submission" date="2019-06" db="EMBL/GenBank/DDBJ databases">
        <title>Draft genome of Aliikangiella marina GYP-15.</title>
        <authorList>
            <person name="Wang G."/>
        </authorList>
    </citation>
    <scope>NUCLEOTIDE SEQUENCE [LARGE SCALE GENOMIC DNA]</scope>
    <source>
        <strain evidence="5 6">GYP-15</strain>
    </source>
</reference>
<comment type="caution">
    <text evidence="5">The sequence shown here is derived from an EMBL/GenBank/DDBJ whole genome shotgun (WGS) entry which is preliminary data.</text>
</comment>
<dbReference type="GO" id="GO:0003700">
    <property type="term" value="F:DNA-binding transcription factor activity"/>
    <property type="evidence" value="ECO:0007669"/>
    <property type="project" value="InterPro"/>
</dbReference>
<keyword evidence="3" id="KW-0804">Transcription</keyword>
<name>A0A545TJD4_9GAMM</name>
<dbReference type="SUPFAM" id="SSF46955">
    <property type="entry name" value="Putative DNA-binding domain"/>
    <property type="match status" value="1"/>
</dbReference>
<dbReference type="SMART" id="SM00422">
    <property type="entry name" value="HTH_MERR"/>
    <property type="match status" value="1"/>
</dbReference>
<dbReference type="Pfam" id="PF09278">
    <property type="entry name" value="MerR-DNA-bind"/>
    <property type="match status" value="1"/>
</dbReference>
<dbReference type="InterPro" id="IPR009061">
    <property type="entry name" value="DNA-bd_dom_put_sf"/>
</dbReference>
<keyword evidence="6" id="KW-1185">Reference proteome</keyword>
<evidence type="ECO:0000256" key="3">
    <source>
        <dbReference type="ARBA" id="ARBA00023163"/>
    </source>
</evidence>
<sequence>MKIGELARRSGCSIQTIRYYEKLKLLPIPSRSEGNFRLYDIKIFEQLKFIKRCKDLDLTLDEIRKLLSIKSEPNQECDDVNRLIERHLERVEFKIAEFRQLRAQLISLRQACSENNKAVDCGILKQLTKDS</sequence>
<dbReference type="PROSITE" id="PS50937">
    <property type="entry name" value="HTH_MERR_2"/>
    <property type="match status" value="1"/>
</dbReference>
<accession>A0A545TJD4</accession>
<keyword evidence="1" id="KW-0805">Transcription regulation</keyword>
<dbReference type="Proteomes" id="UP000317839">
    <property type="component" value="Unassembled WGS sequence"/>
</dbReference>
<protein>
    <submittedName>
        <fullName evidence="5">Cd(II)/Pb(II)-responsive transcriptional regulator</fullName>
    </submittedName>
</protein>
<dbReference type="InterPro" id="IPR015358">
    <property type="entry name" value="Tscrpt_reg_MerR_DNA-bd"/>
</dbReference>
<dbReference type="GO" id="GO:0003677">
    <property type="term" value="F:DNA binding"/>
    <property type="evidence" value="ECO:0007669"/>
    <property type="project" value="UniProtKB-KW"/>
</dbReference>
<gene>
    <name evidence="5" type="primary">cadR</name>
    <name evidence="5" type="ORF">FLL45_05120</name>
</gene>
<evidence type="ECO:0000313" key="6">
    <source>
        <dbReference type="Proteomes" id="UP000317839"/>
    </source>
</evidence>
<evidence type="ECO:0000313" key="5">
    <source>
        <dbReference type="EMBL" id="TQV77328.1"/>
    </source>
</evidence>
<evidence type="ECO:0000256" key="1">
    <source>
        <dbReference type="ARBA" id="ARBA00023015"/>
    </source>
</evidence>
<dbReference type="InterPro" id="IPR011791">
    <property type="entry name" value="CadR-PbrR"/>
</dbReference>
<dbReference type="AlphaFoldDB" id="A0A545TJD4"/>
<keyword evidence="2" id="KW-0238">DNA-binding</keyword>